<protein>
    <recommendedName>
        <fullName evidence="3">DUF7806 domain-containing protein</fullName>
    </recommendedName>
</protein>
<feature type="region of interest" description="Disordered" evidence="2">
    <location>
        <begin position="46"/>
        <end position="89"/>
    </location>
</feature>
<feature type="compositionally biased region" description="Polar residues" evidence="2">
    <location>
        <begin position="185"/>
        <end position="195"/>
    </location>
</feature>
<evidence type="ECO:0000313" key="4">
    <source>
        <dbReference type="EMBL" id="PAN22677.2"/>
    </source>
</evidence>
<name>A0A2S3HGW0_9POAL</name>
<feature type="compositionally biased region" description="Low complexity" evidence="2">
    <location>
        <begin position="69"/>
        <end position="83"/>
    </location>
</feature>
<dbReference type="GO" id="GO:0003006">
    <property type="term" value="P:developmental process involved in reproduction"/>
    <property type="evidence" value="ECO:0007669"/>
    <property type="project" value="TreeGrafter"/>
</dbReference>
<gene>
    <name evidence="4" type="ORF">PAHAL_4G036000</name>
</gene>
<dbReference type="InterPro" id="IPR056708">
    <property type="entry name" value="DUF7806"/>
</dbReference>
<evidence type="ECO:0000259" key="3">
    <source>
        <dbReference type="Pfam" id="PF25091"/>
    </source>
</evidence>
<evidence type="ECO:0000256" key="2">
    <source>
        <dbReference type="SAM" id="MobiDB-lite"/>
    </source>
</evidence>
<dbReference type="PANTHER" id="PTHR35489">
    <property type="entry name" value="TITAN9"/>
    <property type="match status" value="1"/>
</dbReference>
<sequence>MLQILGPPSLICFSSGRCSWRAKKLRRRSLSIRAFSPYLPHAKNLRRPTAPTVPKLDLPPRAVPRSSGRVLLRPSPSCSSLPDPRQEHPARMERKFYEKYTSLKKRKLLDEGLERKREEELKELYDAMKDWVRGLEKDKEELSEKLADKEDELEKARQDFLADIWARDSEILRLKQLLDEKTEKNNSTATRSVDQTPELVHENPTRMSPRRKTPQSNMKAKRVQLSESTVIPHSGLEEESQELQCSRRYTCISGNETNECPSADMFHLLLQSLVRMKVTVDDGTERFSVSVSHEATGYNFTLTWLEKPGEWSYKLSSLGTLERIAVNWMKQDIRFSMNMFRLFFERISNIITKG</sequence>
<dbReference type="AlphaFoldDB" id="A0A2S3HGW0"/>
<dbReference type="Gramene" id="PAN22677">
    <property type="protein sequence ID" value="PAN22677"/>
    <property type="gene ID" value="PAHAL_4G036000"/>
</dbReference>
<evidence type="ECO:0000256" key="1">
    <source>
        <dbReference type="SAM" id="Coils"/>
    </source>
</evidence>
<proteinExistence type="predicted"/>
<dbReference type="EMBL" id="CM008049">
    <property type="protein sequence ID" value="PAN22677.2"/>
    <property type="molecule type" value="Genomic_DNA"/>
</dbReference>
<dbReference type="Proteomes" id="UP000243499">
    <property type="component" value="Chromosome 4"/>
</dbReference>
<feature type="region of interest" description="Disordered" evidence="2">
    <location>
        <begin position="183"/>
        <end position="224"/>
    </location>
</feature>
<keyword evidence="1" id="KW-0175">Coiled coil</keyword>
<feature type="coiled-coil region" evidence="1">
    <location>
        <begin position="132"/>
        <end position="159"/>
    </location>
</feature>
<accession>A0A2S3HGW0</accession>
<dbReference type="PANTHER" id="PTHR35489:SF2">
    <property type="entry name" value="TITAN9"/>
    <property type="match status" value="1"/>
</dbReference>
<feature type="domain" description="DUF7806" evidence="3">
    <location>
        <begin position="264"/>
        <end position="351"/>
    </location>
</feature>
<dbReference type="Pfam" id="PF25091">
    <property type="entry name" value="DUF7806"/>
    <property type="match status" value="1"/>
</dbReference>
<reference evidence="4" key="1">
    <citation type="submission" date="2018-04" db="EMBL/GenBank/DDBJ databases">
        <title>WGS assembly of Panicum hallii.</title>
        <authorList>
            <person name="Lovell J."/>
            <person name="Jenkins J."/>
            <person name="Lowry D."/>
            <person name="Mamidi S."/>
            <person name="Sreedasyam A."/>
            <person name="Weng X."/>
            <person name="Barry K."/>
            <person name="Bonette J."/>
            <person name="Campitelli B."/>
            <person name="Daum C."/>
            <person name="Gordon S."/>
            <person name="Gould B."/>
            <person name="Lipzen A."/>
            <person name="Macqueen A."/>
            <person name="Palacio-Mejia J."/>
            <person name="Plott C."/>
            <person name="Shakirov E."/>
            <person name="Shu S."/>
            <person name="Yoshinaga Y."/>
            <person name="Zane M."/>
            <person name="Rokhsar D."/>
            <person name="Grimwood J."/>
            <person name="Schmutz J."/>
            <person name="Juenger T."/>
        </authorList>
    </citation>
    <scope>NUCLEOTIDE SEQUENCE [LARGE SCALE GENOMIC DNA]</scope>
    <source>
        <strain evidence="4">FIL2</strain>
    </source>
</reference>
<organism evidence="4">
    <name type="scientific">Panicum hallii</name>
    <dbReference type="NCBI Taxonomy" id="206008"/>
    <lineage>
        <taxon>Eukaryota</taxon>
        <taxon>Viridiplantae</taxon>
        <taxon>Streptophyta</taxon>
        <taxon>Embryophyta</taxon>
        <taxon>Tracheophyta</taxon>
        <taxon>Spermatophyta</taxon>
        <taxon>Magnoliopsida</taxon>
        <taxon>Liliopsida</taxon>
        <taxon>Poales</taxon>
        <taxon>Poaceae</taxon>
        <taxon>PACMAD clade</taxon>
        <taxon>Panicoideae</taxon>
        <taxon>Panicodae</taxon>
        <taxon>Paniceae</taxon>
        <taxon>Panicinae</taxon>
        <taxon>Panicum</taxon>
        <taxon>Panicum sect. Panicum</taxon>
    </lineage>
</organism>